<sequence length="643" mass="72398">MFQFLYTGTVNHIKEGNAEATISIPFRLRGSGAILAHRGACPQIFKFFPSIILICQRGTAARHGSGRSQQRHHPQFYFICHFRPLSIWSTAETHPKFAFPHLPFSSPSIMPFIAPGTFTFLSKDYGEFSTGQFDPNRAYDPNSLAQLSKWRKEFLDGRYGSKQPSPFSTPRSPSPSFPIPVIVGRQMFPGDDGYESEDDEILLPPPPIPPQIDPPPPNVPAVRVQPMHVGQQRLPLRDLPQFDYHPPNVPAVRVQPMHDGQQRLPLRNLPPPPIPPQLGPPPPNVPSVGVQPMHDGQQRLPLRDLPPPPIPPQLGHPPPNVLVVRVQPMQQPIPLRDVPLFANPPPNVPAVRVQPMHVGQQRLPLRDLPQFDYHPPNVPAVRVQPMHDGQQRLPLRNLPPPPIPPQLGPPPPNVPAVGVQPMHDGQQRLPLRDLPPPPIPPQLGHPPPNVLVVRVQPMQQPIPLRDVPLFANPPPNVPGIRVEPIHEGQQPIPLRVLPQIFHFPPNVPEIGVGPIHAVQQPMPLRDMPQIHHQPRNVTSIGIKLWLLFLSLWVFLQASHVRQIQRDYAIRQFAHQPPNVPLIFEHPPAIQPRQQPLPLRDVLQFNHPLPHGPPNHPNPPRVLEVIRRLREWRGRPQDPRRPPQ</sequence>
<evidence type="ECO:0000313" key="1">
    <source>
        <dbReference type="EMBL" id="KAL3099819.1"/>
    </source>
</evidence>
<proteinExistence type="predicted"/>
<organism evidence="1 2">
    <name type="scientific">Heterodera trifolii</name>
    <dbReference type="NCBI Taxonomy" id="157864"/>
    <lineage>
        <taxon>Eukaryota</taxon>
        <taxon>Metazoa</taxon>
        <taxon>Ecdysozoa</taxon>
        <taxon>Nematoda</taxon>
        <taxon>Chromadorea</taxon>
        <taxon>Rhabditida</taxon>
        <taxon>Tylenchina</taxon>
        <taxon>Tylenchomorpha</taxon>
        <taxon>Tylenchoidea</taxon>
        <taxon>Heteroderidae</taxon>
        <taxon>Heteroderinae</taxon>
        <taxon>Heterodera</taxon>
    </lineage>
</organism>
<keyword evidence="2" id="KW-1185">Reference proteome</keyword>
<reference evidence="1 2" key="1">
    <citation type="submission" date="2024-10" db="EMBL/GenBank/DDBJ databases">
        <authorList>
            <person name="Kim D."/>
        </authorList>
    </citation>
    <scope>NUCLEOTIDE SEQUENCE [LARGE SCALE GENOMIC DNA]</scope>
    <source>
        <strain evidence="1">BH-2024</strain>
    </source>
</reference>
<dbReference type="EMBL" id="JBICBT010000803">
    <property type="protein sequence ID" value="KAL3099819.1"/>
    <property type="molecule type" value="Genomic_DNA"/>
</dbReference>
<evidence type="ECO:0000313" key="2">
    <source>
        <dbReference type="Proteomes" id="UP001620626"/>
    </source>
</evidence>
<dbReference type="AlphaFoldDB" id="A0ABD2KBA7"/>
<name>A0ABD2KBA7_9BILA</name>
<protein>
    <submittedName>
        <fullName evidence="1">Uncharacterized protein</fullName>
    </submittedName>
</protein>
<dbReference type="Proteomes" id="UP001620626">
    <property type="component" value="Unassembled WGS sequence"/>
</dbReference>
<comment type="caution">
    <text evidence="1">The sequence shown here is derived from an EMBL/GenBank/DDBJ whole genome shotgun (WGS) entry which is preliminary data.</text>
</comment>
<gene>
    <name evidence="1" type="ORF">niasHT_028597</name>
</gene>
<accession>A0ABD2KBA7</accession>